<dbReference type="InterPro" id="IPR023809">
    <property type="entry name" value="Thiopep_bacteriocin_synth_dom"/>
</dbReference>
<sequence length="1030" mass="113393">MTSRSSTTYVHAGMAVLRASTESGGLDLSEASELFDEDPGKNGPAWLAKQWHSSDLREAIAYASPALHHQLDEMLASGNHDAQTVRRVVIALASYILRWQQRPTPFGLFAGIGLARVGTTAKVRWGLDHHVVVRADSAWLGEILLRLHQCLPLLERLSVVVNDAAFVRGDRFVAPGSSPDRADQELAPVEVSVKYSRPVRAAVEATRTPVRFSVLRELLMAEFPSATAQQINGMLMGLLDQRILISSLVAPMTCSDALGHVCAQLDAVEAETIPEIATATRKLKAVHHQLTAHGRSVVRDKALASQMHALSSVTDMPVLADTILDCDVEIPEQVVQEVRDAVRVLHRLSPHPLGYPAWRDYHSRFRARYGIGALVPVLDLVADSGLGLPADYLGSSRGRAPSQLTERDGKLLAIIQRATLNGSDEIVLTDHLIEDLAASDPADLHLPTRVEMAVEIRAQSTEALSRGRFTLAVTGTPRPGSSMAGRYAHLLPAEGRDAVAASFTAAGPRAIAAQLSFAPRKRRNENLVRSEQLVPHVIPIAEYRESAEHLITLRDLAVSADDRRFYLVQISTGRRVEPRVTHALEASVQTPPLARFLGDITTARASVYKAFHFGAAARLPYLPRVRYRRTILSPARWLLAAADLPGRGATFTEWEAGLNAWRQQWRVPNWVAMVELDRRQPVDLSHRLHRLLLRNRLNRGGRLELREASGPEDNAWLGRRHEVLIPLFLDQSSAGREPALVSGPRQVVAGNAGHLPCDSPILCAQLHGHPGRFDEVLTERLARLVRAFGDEDRPSWWFRRHRQMSKPDADQYLVLYLRLCGSSAYGLAAERLSEWTNDLRAEHLLSHFALATYEPQAGRFGEGMALDRAYDVFAADSAAALAQINLAVRTGANAQAVAAASFVDLVVNFAGSVQAGSQWLTYQLRREHGPLDPALRDHALELADPDGTLETLRSLPGGTDVVTAWQNRAATLRAYRETLAEQRDPLTVLPSLLHLHHNRSVGVDPAMERTTGRLARACALRHNARRAEHQ</sequence>
<gene>
    <name evidence="3" type="ORF">BJ998_001809</name>
</gene>
<protein>
    <submittedName>
        <fullName evidence="3">Thiopeptide-type bacteriocin biosynthesis protein</fullName>
    </submittedName>
</protein>
<dbReference type="Pfam" id="PF14028">
    <property type="entry name" value="Lant_dehydr_C"/>
    <property type="match status" value="1"/>
</dbReference>
<comment type="caution">
    <text evidence="3">The sequence shown here is derived from an EMBL/GenBank/DDBJ whole genome shotgun (WGS) entry which is preliminary data.</text>
</comment>
<organism evidence="3 4">
    <name type="scientific">Kutzneria kofuensis</name>
    <dbReference type="NCBI Taxonomy" id="103725"/>
    <lineage>
        <taxon>Bacteria</taxon>
        <taxon>Bacillati</taxon>
        <taxon>Actinomycetota</taxon>
        <taxon>Actinomycetes</taxon>
        <taxon>Pseudonocardiales</taxon>
        <taxon>Pseudonocardiaceae</taxon>
        <taxon>Kutzneria</taxon>
    </lineage>
</organism>
<dbReference type="EMBL" id="JACHIR010000001">
    <property type="protein sequence ID" value="MBB5890613.1"/>
    <property type="molecule type" value="Genomic_DNA"/>
</dbReference>
<dbReference type="RefSeq" id="WP_221337930.1">
    <property type="nucleotide sequence ID" value="NZ_JACHIR010000001.1"/>
</dbReference>
<keyword evidence="4" id="KW-1185">Reference proteome</keyword>
<dbReference type="NCBIfam" id="TIGR03891">
    <property type="entry name" value="thiopep_ocin"/>
    <property type="match status" value="1"/>
</dbReference>
<evidence type="ECO:0000313" key="4">
    <source>
        <dbReference type="Proteomes" id="UP000585638"/>
    </source>
</evidence>
<accession>A0A7W9KEB6</accession>
<dbReference type="AlphaFoldDB" id="A0A7W9KEB6"/>
<reference evidence="3 4" key="1">
    <citation type="submission" date="2020-08" db="EMBL/GenBank/DDBJ databases">
        <title>Sequencing the genomes of 1000 actinobacteria strains.</title>
        <authorList>
            <person name="Klenk H.-P."/>
        </authorList>
    </citation>
    <scope>NUCLEOTIDE SEQUENCE [LARGE SCALE GENOMIC DNA]</scope>
    <source>
        <strain evidence="3 4">DSM 43851</strain>
    </source>
</reference>
<name>A0A7W9KEB6_9PSEU</name>
<feature type="domain" description="Lantibiotic dehydratase N-terminal" evidence="1">
    <location>
        <begin position="55"/>
        <end position="693"/>
    </location>
</feature>
<dbReference type="InterPro" id="IPR006827">
    <property type="entry name" value="Lant_deHydtase_N"/>
</dbReference>
<feature type="domain" description="Thiopeptide-type bacteriocin biosynthesis" evidence="2">
    <location>
        <begin position="763"/>
        <end position="1015"/>
    </location>
</feature>
<proteinExistence type="predicted"/>
<evidence type="ECO:0000259" key="1">
    <source>
        <dbReference type="Pfam" id="PF04738"/>
    </source>
</evidence>
<dbReference type="Proteomes" id="UP000585638">
    <property type="component" value="Unassembled WGS sequence"/>
</dbReference>
<dbReference type="Pfam" id="PF04738">
    <property type="entry name" value="Lant_dehydr_N"/>
    <property type="match status" value="1"/>
</dbReference>
<evidence type="ECO:0000313" key="3">
    <source>
        <dbReference type="EMBL" id="MBB5890613.1"/>
    </source>
</evidence>
<evidence type="ECO:0000259" key="2">
    <source>
        <dbReference type="Pfam" id="PF14028"/>
    </source>
</evidence>